<dbReference type="PANTHER" id="PTHR34598">
    <property type="entry name" value="BLL6449 PROTEIN"/>
    <property type="match status" value="1"/>
</dbReference>
<comment type="similarity">
    <text evidence="1">Belongs to the asaB hydroxylase/desaturase family.</text>
</comment>
<evidence type="ECO:0000256" key="1">
    <source>
        <dbReference type="ARBA" id="ARBA00023604"/>
    </source>
</evidence>
<dbReference type="NCBIfam" id="NF041278">
    <property type="entry name" value="CmcJ_NvfI_EfuI"/>
    <property type="match status" value="1"/>
</dbReference>
<sequence>MTSTTPHVQGEVEFILDLPLYQTEKPYYVAGPLEKDDEPRRTNAVFETKMVDFQDIRGAEESYTLQKDGFTYVRDELSLFAGLQNVNETALHRYANDTLQLMKGIFGTDSCWVYAYKFRSSADICRPAGVPTGEACLPDEPAAKAHIDQTLDGGFRRIRRHLTPEEQGRFLDQTPPQWRFLIVNTWRPVNHPVANYPLAICHPATVDIEQDGIATDRVSPEFQGENYYLKFRSRHKWYWLSGQQPNELLIFVSFDSAQDLQASCRPLFYCIVVPTVLTVFDSVIPHCSFRIPGVASGAPPRESVETRTIVAIRVQ</sequence>
<evidence type="ECO:0000313" key="2">
    <source>
        <dbReference type="EMBL" id="CZR48096.1"/>
    </source>
</evidence>
<dbReference type="GO" id="GO:0016491">
    <property type="term" value="F:oxidoreductase activity"/>
    <property type="evidence" value="ECO:0007669"/>
    <property type="project" value="InterPro"/>
</dbReference>
<gene>
    <name evidence="2" type="ORF">FPRO_12706</name>
</gene>
<keyword evidence="3" id="KW-1185">Reference proteome</keyword>
<accession>A0A1L7W6P1</accession>
<proteinExistence type="inferred from homology"/>
<protein>
    <recommendedName>
        <fullName evidence="4">7alpha-cephem-methoxylase P8 chain</fullName>
    </recommendedName>
</protein>
<organism evidence="2 3">
    <name type="scientific">Fusarium proliferatum (strain ET1)</name>
    <name type="common">Orchid endophyte fungus</name>
    <dbReference type="NCBI Taxonomy" id="1227346"/>
    <lineage>
        <taxon>Eukaryota</taxon>
        <taxon>Fungi</taxon>
        <taxon>Dikarya</taxon>
        <taxon>Ascomycota</taxon>
        <taxon>Pezizomycotina</taxon>
        <taxon>Sordariomycetes</taxon>
        <taxon>Hypocreomycetidae</taxon>
        <taxon>Hypocreales</taxon>
        <taxon>Nectriaceae</taxon>
        <taxon>Fusarium</taxon>
        <taxon>Fusarium fujikuroi species complex</taxon>
    </lineage>
</organism>
<comment type="caution">
    <text evidence="2">The sequence shown here is derived from an EMBL/GenBank/DDBJ whole genome shotgun (WGS) entry which is preliminary data.</text>
</comment>
<evidence type="ECO:0008006" key="4">
    <source>
        <dbReference type="Google" id="ProtNLM"/>
    </source>
</evidence>
<dbReference type="PANTHER" id="PTHR34598:SF3">
    <property type="entry name" value="OXIDOREDUCTASE AN1597"/>
    <property type="match status" value="1"/>
</dbReference>
<dbReference type="Proteomes" id="UP000183971">
    <property type="component" value="Unassembled WGS sequence"/>
</dbReference>
<dbReference type="EMBL" id="FJOF01000013">
    <property type="protein sequence ID" value="CZR48096.1"/>
    <property type="molecule type" value="Genomic_DNA"/>
</dbReference>
<dbReference type="VEuPathDB" id="FungiDB:FPRO_12706"/>
<dbReference type="AlphaFoldDB" id="A0A1L7W6P1"/>
<dbReference type="RefSeq" id="XP_031088629.1">
    <property type="nucleotide sequence ID" value="XM_031223252.1"/>
</dbReference>
<dbReference type="InterPro" id="IPR044053">
    <property type="entry name" value="AsaB-like"/>
</dbReference>
<name>A0A1L7W6P1_FUSPR</name>
<evidence type="ECO:0000313" key="3">
    <source>
        <dbReference type="Proteomes" id="UP000183971"/>
    </source>
</evidence>
<reference evidence="3" key="1">
    <citation type="journal article" date="2016" name="Genome Biol. Evol.">
        <title>Comparative 'omics' of the Fusarium fujikuroi species complex highlights differences in genetic potential and metabolite synthesis.</title>
        <authorList>
            <person name="Niehaus E.-M."/>
            <person name="Muensterkoetter M."/>
            <person name="Proctor R.H."/>
            <person name="Brown D.W."/>
            <person name="Sharon A."/>
            <person name="Idan Y."/>
            <person name="Oren-Young L."/>
            <person name="Sieber C.M."/>
            <person name="Novak O."/>
            <person name="Pencik A."/>
            <person name="Tarkowska D."/>
            <person name="Hromadova K."/>
            <person name="Freeman S."/>
            <person name="Maymon M."/>
            <person name="Elazar M."/>
            <person name="Youssef S.A."/>
            <person name="El-Shabrawy E.S.M."/>
            <person name="Shalaby A.B.A."/>
            <person name="Houterman P."/>
            <person name="Brock N.L."/>
            <person name="Burkhardt I."/>
            <person name="Tsavkelova E.A."/>
            <person name="Dickschat J.S."/>
            <person name="Galuszka P."/>
            <person name="Gueldener U."/>
            <person name="Tudzynski B."/>
        </authorList>
    </citation>
    <scope>NUCLEOTIDE SEQUENCE [LARGE SCALE GENOMIC DNA]</scope>
    <source>
        <strain evidence="3">ET1</strain>
    </source>
</reference>
<dbReference type="GeneID" id="42057570"/>